<gene>
    <name evidence="3" type="ORF">SAMN05421731_106107</name>
</gene>
<dbReference type="Gene3D" id="3.30.360.10">
    <property type="entry name" value="Dihydrodipicolinate Reductase, domain 2"/>
    <property type="match status" value="1"/>
</dbReference>
<evidence type="ECO:0000259" key="1">
    <source>
        <dbReference type="Pfam" id="PF01408"/>
    </source>
</evidence>
<evidence type="ECO:0000259" key="2">
    <source>
        <dbReference type="Pfam" id="PF22725"/>
    </source>
</evidence>
<protein>
    <submittedName>
        <fullName evidence="3">Predicted dehydrogenase</fullName>
    </submittedName>
</protein>
<feature type="domain" description="GFO/IDH/MocA-like oxidoreductase" evidence="2">
    <location>
        <begin position="127"/>
        <end position="264"/>
    </location>
</feature>
<dbReference type="Proteomes" id="UP000219042">
    <property type="component" value="Unassembled WGS sequence"/>
</dbReference>
<name>A0A240EB23_9GAMM</name>
<dbReference type="AlphaFoldDB" id="A0A240EB23"/>
<dbReference type="InterPro" id="IPR036291">
    <property type="entry name" value="NAD(P)-bd_dom_sf"/>
</dbReference>
<proteinExistence type="predicted"/>
<reference evidence="4" key="1">
    <citation type="submission" date="2016-09" db="EMBL/GenBank/DDBJ databases">
        <authorList>
            <person name="Varghese N."/>
            <person name="Submissions S."/>
        </authorList>
    </citation>
    <scope>NUCLEOTIDE SEQUENCE [LARGE SCALE GENOMIC DNA]</scope>
    <source>
        <strain evidence="4">ANC 4466</strain>
    </source>
</reference>
<dbReference type="GO" id="GO:0000166">
    <property type="term" value="F:nucleotide binding"/>
    <property type="evidence" value="ECO:0007669"/>
    <property type="project" value="InterPro"/>
</dbReference>
<accession>A0A240EB23</accession>
<organism evidence="3 4">
    <name type="scientific">Acinetobacter puyangensis</name>
    <dbReference type="NCBI Taxonomy" id="1096779"/>
    <lineage>
        <taxon>Bacteria</taxon>
        <taxon>Pseudomonadati</taxon>
        <taxon>Pseudomonadota</taxon>
        <taxon>Gammaproteobacteria</taxon>
        <taxon>Moraxellales</taxon>
        <taxon>Moraxellaceae</taxon>
        <taxon>Acinetobacter</taxon>
    </lineage>
</organism>
<dbReference type="SUPFAM" id="SSF51735">
    <property type="entry name" value="NAD(P)-binding Rossmann-fold domains"/>
    <property type="match status" value="1"/>
</dbReference>
<evidence type="ECO:0000313" key="3">
    <source>
        <dbReference type="EMBL" id="SNX45872.1"/>
    </source>
</evidence>
<dbReference type="SUPFAM" id="SSF55347">
    <property type="entry name" value="Glyceraldehyde-3-phosphate dehydrogenase-like, C-terminal domain"/>
    <property type="match status" value="1"/>
</dbReference>
<dbReference type="Pfam" id="PF01408">
    <property type="entry name" value="GFO_IDH_MocA"/>
    <property type="match status" value="1"/>
</dbReference>
<dbReference type="RefSeq" id="WP_228150441.1">
    <property type="nucleotide sequence ID" value="NZ_BAABHT010000003.1"/>
</dbReference>
<dbReference type="InterPro" id="IPR000683">
    <property type="entry name" value="Gfo/Idh/MocA-like_OxRdtase_N"/>
</dbReference>
<keyword evidence="4" id="KW-1185">Reference proteome</keyword>
<dbReference type="PANTHER" id="PTHR43377">
    <property type="entry name" value="BILIVERDIN REDUCTASE A"/>
    <property type="match status" value="1"/>
</dbReference>
<dbReference type="InterPro" id="IPR051450">
    <property type="entry name" value="Gfo/Idh/MocA_Oxidoreductases"/>
</dbReference>
<dbReference type="EMBL" id="OANT01000006">
    <property type="protein sequence ID" value="SNX45872.1"/>
    <property type="molecule type" value="Genomic_DNA"/>
</dbReference>
<dbReference type="Pfam" id="PF22725">
    <property type="entry name" value="GFO_IDH_MocA_C3"/>
    <property type="match status" value="1"/>
</dbReference>
<sequence length="356" mass="40186">MTIKKIAIIGAGIMGKQHAQTIQKHPETELIAVCDPFSEAMAQEFQVPNFKDLEELLQRCKLDGVVIANPNRFHVSTAIECMQYGIPCLLEKPLALNTEEALQLISEQKKLNVPILVGHHRRHNKIIQQAYDLIQQGILGKINTFNALWTVYKPDSYFEIEWHRKSGAGVLAINLVHDLDLMRYLNGEIESVHAMTSHHNRKLEVEDTISILVRFKNGALGTLLASDAAVSPWGWDQNTEENKTSFASSPDQNCYFISGTEGALSVPNLEYWRYPDDSTKSWSTALIKKQQLPNKDEDVYMNQLSHFIEVSEGKISPLSSPEDAIRNIQLLECIEKSAREQRTVHIEPLQFLAATA</sequence>
<dbReference type="PANTHER" id="PTHR43377:SF8">
    <property type="entry name" value="BLR3664 PROTEIN"/>
    <property type="match status" value="1"/>
</dbReference>
<feature type="domain" description="Gfo/Idh/MocA-like oxidoreductase N-terminal" evidence="1">
    <location>
        <begin position="5"/>
        <end position="119"/>
    </location>
</feature>
<dbReference type="Gene3D" id="3.40.50.720">
    <property type="entry name" value="NAD(P)-binding Rossmann-like Domain"/>
    <property type="match status" value="1"/>
</dbReference>
<dbReference type="InterPro" id="IPR055170">
    <property type="entry name" value="GFO_IDH_MocA-like_dom"/>
</dbReference>
<evidence type="ECO:0000313" key="4">
    <source>
        <dbReference type="Proteomes" id="UP000219042"/>
    </source>
</evidence>